<dbReference type="Proteomes" id="UP000003146">
    <property type="component" value="Unassembled WGS sequence"/>
</dbReference>
<evidence type="ECO:0000313" key="1">
    <source>
        <dbReference type="EMBL" id="EDV01812.1"/>
    </source>
</evidence>
<dbReference type="HOGENOM" id="CLU_3058395_0_0_10"/>
<dbReference type="STRING" id="470145.BACCOP_01224"/>
<sequence>MEVTHQDEHIYSVSVYDNKVYLLADKKLYVEDISAQLQISVAYFCSIGLYFLV</sequence>
<dbReference type="AlphaFoldDB" id="B3JH68"/>
<accession>B3JH68</accession>
<name>B3JH68_9BACT</name>
<protein>
    <submittedName>
        <fullName evidence="1">Uncharacterized protein</fullName>
    </submittedName>
</protein>
<organism evidence="1 2">
    <name type="scientific">Phocaeicola coprocola DSM 17136</name>
    <dbReference type="NCBI Taxonomy" id="470145"/>
    <lineage>
        <taxon>Bacteria</taxon>
        <taxon>Pseudomonadati</taxon>
        <taxon>Bacteroidota</taxon>
        <taxon>Bacteroidia</taxon>
        <taxon>Bacteroidales</taxon>
        <taxon>Bacteroidaceae</taxon>
        <taxon>Phocaeicola</taxon>
    </lineage>
</organism>
<comment type="caution">
    <text evidence="1">The sequence shown here is derived from an EMBL/GenBank/DDBJ whole genome shotgun (WGS) entry which is preliminary data.</text>
</comment>
<evidence type="ECO:0000313" key="2">
    <source>
        <dbReference type="Proteomes" id="UP000003146"/>
    </source>
</evidence>
<reference evidence="1 2" key="2">
    <citation type="submission" date="2008-04" db="EMBL/GenBank/DDBJ databases">
        <authorList>
            <person name="Fulton L."/>
            <person name="Clifton S."/>
            <person name="Fulton B."/>
            <person name="Xu J."/>
            <person name="Minx P."/>
            <person name="Pepin K.H."/>
            <person name="Johnson M."/>
            <person name="Thiruvilangam P."/>
            <person name="Bhonagiri V."/>
            <person name="Nash W.E."/>
            <person name="Mardis E.R."/>
            <person name="Wilson R.K."/>
        </authorList>
    </citation>
    <scope>NUCLEOTIDE SEQUENCE [LARGE SCALE GENOMIC DNA]</scope>
    <source>
        <strain evidence="1 2">DSM 17136</strain>
    </source>
</reference>
<reference evidence="1 2" key="1">
    <citation type="submission" date="2008-04" db="EMBL/GenBank/DDBJ databases">
        <title>Draft genome sequence of Bacteroides coprocola (DSM 17136).</title>
        <authorList>
            <person name="Sudarsanam P."/>
            <person name="Ley R."/>
            <person name="Guruge J."/>
            <person name="Turnbaugh P.J."/>
            <person name="Mahowald M."/>
            <person name="Liep D."/>
            <person name="Gordon J."/>
        </authorList>
    </citation>
    <scope>NUCLEOTIDE SEQUENCE [LARGE SCALE GENOMIC DNA]</scope>
    <source>
        <strain evidence="1 2">DSM 17136</strain>
    </source>
</reference>
<dbReference type="EMBL" id="ABIY02000071">
    <property type="protein sequence ID" value="EDV01812.1"/>
    <property type="molecule type" value="Genomic_DNA"/>
</dbReference>
<gene>
    <name evidence="1" type="ORF">BACCOP_01224</name>
</gene>
<proteinExistence type="predicted"/>